<dbReference type="AlphaFoldDB" id="X6LTT7"/>
<dbReference type="OMA" id="MIMNRGF"/>
<feature type="domain" description="Helicase ATP-binding" evidence="5">
    <location>
        <begin position="1"/>
        <end position="78"/>
    </location>
</feature>
<dbReference type="Pfam" id="PF00270">
    <property type="entry name" value="DEAD"/>
    <property type="match status" value="1"/>
</dbReference>
<dbReference type="EMBL" id="ASPP01030061">
    <property type="protein sequence ID" value="ETO04145.1"/>
    <property type="molecule type" value="Genomic_DNA"/>
</dbReference>
<dbReference type="GO" id="GO:0016787">
    <property type="term" value="F:hydrolase activity"/>
    <property type="evidence" value="ECO:0007669"/>
    <property type="project" value="UniProtKB-KW"/>
</dbReference>
<dbReference type="PANTHER" id="PTHR12131:SF7">
    <property type="entry name" value="EXOSOME RNA HELICASE MTR4"/>
    <property type="match status" value="1"/>
</dbReference>
<evidence type="ECO:0000256" key="2">
    <source>
        <dbReference type="ARBA" id="ARBA00022801"/>
    </source>
</evidence>
<dbReference type="GO" id="GO:0003676">
    <property type="term" value="F:nucleic acid binding"/>
    <property type="evidence" value="ECO:0007669"/>
    <property type="project" value="InterPro"/>
</dbReference>
<keyword evidence="1" id="KW-0547">Nucleotide-binding</keyword>
<keyword evidence="7" id="KW-1185">Reference proteome</keyword>
<evidence type="ECO:0000313" key="6">
    <source>
        <dbReference type="EMBL" id="ETO04145.1"/>
    </source>
</evidence>
<dbReference type="InterPro" id="IPR050699">
    <property type="entry name" value="RNA-DNA_Helicase"/>
</dbReference>
<reference evidence="6 7" key="1">
    <citation type="journal article" date="2013" name="Curr. Biol.">
        <title>The Genome of the Foraminiferan Reticulomyxa filosa.</title>
        <authorList>
            <person name="Glockner G."/>
            <person name="Hulsmann N."/>
            <person name="Schleicher M."/>
            <person name="Noegel A.A."/>
            <person name="Eichinger L."/>
            <person name="Gallinger C."/>
            <person name="Pawlowski J."/>
            <person name="Sierra R."/>
            <person name="Euteneuer U."/>
            <person name="Pillet L."/>
            <person name="Moustafa A."/>
            <person name="Platzer M."/>
            <person name="Groth M."/>
            <person name="Szafranski K."/>
            <person name="Schliwa M."/>
        </authorList>
    </citation>
    <scope>NUCLEOTIDE SEQUENCE [LARGE SCALE GENOMIC DNA]</scope>
</reference>
<dbReference type="GO" id="GO:0000460">
    <property type="term" value="P:maturation of 5.8S rRNA"/>
    <property type="evidence" value="ECO:0007669"/>
    <property type="project" value="TreeGrafter"/>
</dbReference>
<dbReference type="Gene3D" id="3.40.50.300">
    <property type="entry name" value="P-loop containing nucleotide triphosphate hydrolases"/>
    <property type="match status" value="2"/>
</dbReference>
<evidence type="ECO:0000256" key="3">
    <source>
        <dbReference type="ARBA" id="ARBA00022806"/>
    </source>
</evidence>
<dbReference type="SUPFAM" id="SSF52540">
    <property type="entry name" value="P-loop containing nucleoside triphosphate hydrolases"/>
    <property type="match status" value="1"/>
</dbReference>
<evidence type="ECO:0000313" key="7">
    <source>
        <dbReference type="Proteomes" id="UP000023152"/>
    </source>
</evidence>
<feature type="non-terminal residue" evidence="6">
    <location>
        <position position="184"/>
    </location>
</feature>
<dbReference type="InterPro" id="IPR014001">
    <property type="entry name" value="Helicase_ATP-bd"/>
</dbReference>
<evidence type="ECO:0000256" key="4">
    <source>
        <dbReference type="ARBA" id="ARBA00022840"/>
    </source>
</evidence>
<name>X6LTT7_RETFI</name>
<evidence type="ECO:0000256" key="1">
    <source>
        <dbReference type="ARBA" id="ARBA00022741"/>
    </source>
</evidence>
<proteinExistence type="predicted"/>
<dbReference type="GO" id="GO:0004386">
    <property type="term" value="F:helicase activity"/>
    <property type="evidence" value="ECO:0007669"/>
    <property type="project" value="UniProtKB-KW"/>
</dbReference>
<dbReference type="InterPro" id="IPR027417">
    <property type="entry name" value="P-loop_NTPase"/>
</dbReference>
<comment type="caution">
    <text evidence="6">The sequence shown here is derived from an EMBL/GenBank/DDBJ whole genome shotgun (WGS) entry which is preliminary data.</text>
</comment>
<gene>
    <name evidence="6" type="ORF">RFI_33257</name>
</gene>
<sequence length="184" mass="21052">MTTEILRNMLYRGAEMIREIAWVIFDEIHYLKDPSRGVVWEETLILLPPQARFVFLSATIPNSLEFAKWIAKLNGHPCHVIYTELRPVPLQHYLFPAGGDGIHLVVDYKGKFRDANFMKALSQIQSSTQEGCQQLQGHTGDGTVFASEQLLEQQAKDKMALSNRNEDVFRLVKMIMNRGFDPCI</sequence>
<protein>
    <submittedName>
        <fullName evidence="6">ATP-dependent RNA helicase DOB1</fullName>
    </submittedName>
</protein>
<organism evidence="6 7">
    <name type="scientific">Reticulomyxa filosa</name>
    <dbReference type="NCBI Taxonomy" id="46433"/>
    <lineage>
        <taxon>Eukaryota</taxon>
        <taxon>Sar</taxon>
        <taxon>Rhizaria</taxon>
        <taxon>Retaria</taxon>
        <taxon>Foraminifera</taxon>
        <taxon>Monothalamids</taxon>
        <taxon>Reticulomyxidae</taxon>
        <taxon>Reticulomyxa</taxon>
    </lineage>
</organism>
<dbReference type="OrthoDB" id="64767at2759"/>
<dbReference type="PROSITE" id="PS51192">
    <property type="entry name" value="HELICASE_ATP_BIND_1"/>
    <property type="match status" value="1"/>
</dbReference>
<accession>X6LTT7</accession>
<dbReference type="Proteomes" id="UP000023152">
    <property type="component" value="Unassembled WGS sequence"/>
</dbReference>
<dbReference type="GO" id="GO:0005524">
    <property type="term" value="F:ATP binding"/>
    <property type="evidence" value="ECO:0007669"/>
    <property type="project" value="UniProtKB-KW"/>
</dbReference>
<keyword evidence="2" id="KW-0378">Hydrolase</keyword>
<dbReference type="GO" id="GO:0005634">
    <property type="term" value="C:nucleus"/>
    <property type="evidence" value="ECO:0007669"/>
    <property type="project" value="TreeGrafter"/>
</dbReference>
<dbReference type="PANTHER" id="PTHR12131">
    <property type="entry name" value="ATP-DEPENDENT RNA AND DNA HELICASE"/>
    <property type="match status" value="1"/>
</dbReference>
<keyword evidence="4" id="KW-0067">ATP-binding</keyword>
<evidence type="ECO:0000259" key="5">
    <source>
        <dbReference type="PROSITE" id="PS51192"/>
    </source>
</evidence>
<dbReference type="InterPro" id="IPR011545">
    <property type="entry name" value="DEAD/DEAH_box_helicase_dom"/>
</dbReference>
<keyword evidence="3 6" id="KW-0347">Helicase</keyword>